<dbReference type="Proteomes" id="UP000235005">
    <property type="component" value="Unassembled WGS sequence"/>
</dbReference>
<protein>
    <submittedName>
        <fullName evidence="2">Uncharacterized protein</fullName>
    </submittedName>
</protein>
<comment type="caution">
    <text evidence="2">The sequence shown here is derived from an EMBL/GenBank/DDBJ whole genome shotgun (WGS) entry which is preliminary data.</text>
</comment>
<reference evidence="2 3" key="1">
    <citation type="submission" date="2018-01" db="EMBL/GenBank/DDBJ databases">
        <title>The draft genome sequence of Halioglobus lutimaris HF004.</title>
        <authorList>
            <person name="Du Z.-J."/>
            <person name="Shi M.-J."/>
        </authorList>
    </citation>
    <scope>NUCLEOTIDE SEQUENCE [LARGE SCALE GENOMIC DNA]</scope>
    <source>
        <strain evidence="2 3">HF004</strain>
    </source>
</reference>
<sequence>MNMTDKTNVFAMKTRSSRKPGPKPGTRHSGMFRRGEDPRRHVPDQSRSRVRKQVEELCKEHAEDAVEFLSGLLGDDTAPMKERVEAARQLLDRGFGQPVSRVLMASVGEGNQSPSEMSLDQLMQKAGALLEHQGDIVDEQ</sequence>
<evidence type="ECO:0000256" key="1">
    <source>
        <dbReference type="SAM" id="MobiDB-lite"/>
    </source>
</evidence>
<accession>A0A2N5X4N5</accession>
<dbReference type="EMBL" id="PKUS01000007">
    <property type="protein sequence ID" value="PLW69449.1"/>
    <property type="molecule type" value="Genomic_DNA"/>
</dbReference>
<organism evidence="2 3">
    <name type="scientific">Pseudohalioglobus lutimaris</name>
    <dbReference type="NCBI Taxonomy" id="1737061"/>
    <lineage>
        <taxon>Bacteria</taxon>
        <taxon>Pseudomonadati</taxon>
        <taxon>Pseudomonadota</taxon>
        <taxon>Gammaproteobacteria</taxon>
        <taxon>Cellvibrionales</taxon>
        <taxon>Halieaceae</taxon>
        <taxon>Pseudohalioglobus</taxon>
    </lineage>
</organism>
<proteinExistence type="predicted"/>
<dbReference type="AlphaFoldDB" id="A0A2N5X4N5"/>
<gene>
    <name evidence="2" type="ORF">C0039_07945</name>
</gene>
<evidence type="ECO:0000313" key="3">
    <source>
        <dbReference type="Proteomes" id="UP000235005"/>
    </source>
</evidence>
<name>A0A2N5X4N5_9GAMM</name>
<keyword evidence="3" id="KW-1185">Reference proteome</keyword>
<feature type="region of interest" description="Disordered" evidence="1">
    <location>
        <begin position="1"/>
        <end position="52"/>
    </location>
</feature>
<feature type="compositionally biased region" description="Basic and acidic residues" evidence="1">
    <location>
        <begin position="33"/>
        <end position="52"/>
    </location>
</feature>
<evidence type="ECO:0000313" key="2">
    <source>
        <dbReference type="EMBL" id="PLW69449.1"/>
    </source>
</evidence>